<evidence type="ECO:0000256" key="12">
    <source>
        <dbReference type="RuleBase" id="RU003357"/>
    </source>
</evidence>
<evidence type="ECO:0000313" key="17">
    <source>
        <dbReference type="Proteomes" id="UP001595722"/>
    </source>
</evidence>
<protein>
    <submittedName>
        <fullName evidence="16">TonB-dependent receptor</fullName>
    </submittedName>
</protein>
<feature type="domain" description="TonB-dependent receptor-like beta-barrel" evidence="14">
    <location>
        <begin position="241"/>
        <end position="687"/>
    </location>
</feature>
<keyword evidence="10 11" id="KW-0998">Cell outer membrane</keyword>
<dbReference type="InterPro" id="IPR000531">
    <property type="entry name" value="Beta-barrel_TonB"/>
</dbReference>
<keyword evidence="4" id="KW-0410">Iron transport</keyword>
<keyword evidence="16" id="KW-0675">Receptor</keyword>
<comment type="caution">
    <text evidence="16">The sequence shown here is derived from an EMBL/GenBank/DDBJ whole genome shotgun (WGS) entry which is preliminary data.</text>
</comment>
<evidence type="ECO:0000256" key="7">
    <source>
        <dbReference type="ARBA" id="ARBA00023065"/>
    </source>
</evidence>
<evidence type="ECO:0000256" key="8">
    <source>
        <dbReference type="ARBA" id="ARBA00023077"/>
    </source>
</evidence>
<evidence type="ECO:0000256" key="1">
    <source>
        <dbReference type="ARBA" id="ARBA00004571"/>
    </source>
</evidence>
<name>A0ABV7VP31_9GAMM</name>
<dbReference type="RefSeq" id="WP_376864906.1">
    <property type="nucleotide sequence ID" value="NZ_JBHRYB010000003.1"/>
</dbReference>
<keyword evidence="6" id="KW-0408">Iron</keyword>
<evidence type="ECO:0000256" key="5">
    <source>
        <dbReference type="ARBA" id="ARBA00022692"/>
    </source>
</evidence>
<evidence type="ECO:0000256" key="6">
    <source>
        <dbReference type="ARBA" id="ARBA00023004"/>
    </source>
</evidence>
<dbReference type="Pfam" id="PF07715">
    <property type="entry name" value="Plug"/>
    <property type="match status" value="1"/>
</dbReference>
<evidence type="ECO:0000259" key="14">
    <source>
        <dbReference type="Pfam" id="PF00593"/>
    </source>
</evidence>
<evidence type="ECO:0000256" key="10">
    <source>
        <dbReference type="ARBA" id="ARBA00023237"/>
    </source>
</evidence>
<comment type="similarity">
    <text evidence="11 12">Belongs to the TonB-dependent receptor family.</text>
</comment>
<evidence type="ECO:0000256" key="11">
    <source>
        <dbReference type="PROSITE-ProRule" id="PRU01360"/>
    </source>
</evidence>
<dbReference type="InterPro" id="IPR012910">
    <property type="entry name" value="Plug_dom"/>
</dbReference>
<keyword evidence="13" id="KW-0732">Signal</keyword>
<organism evidence="16 17">
    <name type="scientific">Bacterioplanoides pacificum</name>
    <dbReference type="NCBI Taxonomy" id="1171596"/>
    <lineage>
        <taxon>Bacteria</taxon>
        <taxon>Pseudomonadati</taxon>
        <taxon>Pseudomonadota</taxon>
        <taxon>Gammaproteobacteria</taxon>
        <taxon>Oceanospirillales</taxon>
        <taxon>Oceanospirillaceae</taxon>
        <taxon>Bacterioplanoides</taxon>
    </lineage>
</organism>
<accession>A0ABV7VP31</accession>
<dbReference type="Pfam" id="PF00593">
    <property type="entry name" value="TonB_dep_Rec_b-barrel"/>
    <property type="match status" value="1"/>
</dbReference>
<proteinExistence type="inferred from homology"/>
<comment type="subcellular location">
    <subcellularLocation>
        <location evidence="1 11">Cell outer membrane</location>
        <topology evidence="1 11">Multi-pass membrane protein</topology>
    </subcellularLocation>
</comment>
<reference evidence="17" key="1">
    <citation type="journal article" date="2019" name="Int. J. Syst. Evol. Microbiol.">
        <title>The Global Catalogue of Microorganisms (GCM) 10K type strain sequencing project: providing services to taxonomists for standard genome sequencing and annotation.</title>
        <authorList>
            <consortium name="The Broad Institute Genomics Platform"/>
            <consortium name="The Broad Institute Genome Sequencing Center for Infectious Disease"/>
            <person name="Wu L."/>
            <person name="Ma J."/>
        </authorList>
    </citation>
    <scope>NUCLEOTIDE SEQUENCE [LARGE SCALE GENOMIC DNA]</scope>
    <source>
        <strain evidence="17">KCTC 42424</strain>
    </source>
</reference>
<keyword evidence="2 11" id="KW-0813">Transport</keyword>
<evidence type="ECO:0000256" key="2">
    <source>
        <dbReference type="ARBA" id="ARBA00022448"/>
    </source>
</evidence>
<gene>
    <name evidence="16" type="ORF">ACFOMG_03885</name>
</gene>
<evidence type="ECO:0000256" key="9">
    <source>
        <dbReference type="ARBA" id="ARBA00023136"/>
    </source>
</evidence>
<keyword evidence="5 11" id="KW-0812">Transmembrane</keyword>
<feature type="signal peptide" evidence="13">
    <location>
        <begin position="1"/>
        <end position="24"/>
    </location>
</feature>
<keyword evidence="3 11" id="KW-1134">Transmembrane beta strand</keyword>
<keyword evidence="8 12" id="KW-0798">TonB box</keyword>
<dbReference type="PANTHER" id="PTHR32552">
    <property type="entry name" value="FERRICHROME IRON RECEPTOR-RELATED"/>
    <property type="match status" value="1"/>
</dbReference>
<keyword evidence="7" id="KW-0406">Ion transport</keyword>
<feature type="chain" id="PRO_5046162968" evidence="13">
    <location>
        <begin position="25"/>
        <end position="729"/>
    </location>
</feature>
<dbReference type="Gene3D" id="2.40.170.20">
    <property type="entry name" value="TonB-dependent receptor, beta-barrel domain"/>
    <property type="match status" value="1"/>
</dbReference>
<keyword evidence="17" id="KW-1185">Reference proteome</keyword>
<dbReference type="PROSITE" id="PS52016">
    <property type="entry name" value="TONB_DEPENDENT_REC_3"/>
    <property type="match status" value="1"/>
</dbReference>
<dbReference type="PANTHER" id="PTHR32552:SF81">
    <property type="entry name" value="TONB-DEPENDENT OUTER MEMBRANE RECEPTOR"/>
    <property type="match status" value="1"/>
</dbReference>
<dbReference type="SUPFAM" id="SSF56935">
    <property type="entry name" value="Porins"/>
    <property type="match status" value="1"/>
</dbReference>
<evidence type="ECO:0000256" key="4">
    <source>
        <dbReference type="ARBA" id="ARBA00022496"/>
    </source>
</evidence>
<dbReference type="EMBL" id="JBHRYB010000003">
    <property type="protein sequence ID" value="MFC3679250.1"/>
    <property type="molecule type" value="Genomic_DNA"/>
</dbReference>
<evidence type="ECO:0000256" key="13">
    <source>
        <dbReference type="SAM" id="SignalP"/>
    </source>
</evidence>
<keyword evidence="9 11" id="KW-0472">Membrane</keyword>
<evidence type="ECO:0000259" key="15">
    <source>
        <dbReference type="Pfam" id="PF07715"/>
    </source>
</evidence>
<feature type="domain" description="TonB-dependent receptor plug" evidence="15">
    <location>
        <begin position="53"/>
        <end position="159"/>
    </location>
</feature>
<dbReference type="Proteomes" id="UP001595722">
    <property type="component" value="Unassembled WGS sequence"/>
</dbReference>
<sequence length="729" mass="80750">MLNKFSSLFVVSPLAMAISLSAVANSQTLAESGTESVTLDVVSVSADFRQSDVQTIPESVTVVGNDQIEQRSAEHLEQILSLAPNVNFSSGSSRGRYFQIRGIGERSQFIDPVNPSVGLMIDGIDMTGLGGAATLLDIDQVEILRGPQGTRFGANALAGMINIQSKAPTRESEGFVAAKAGNYGTHGQSAAISGGLTETVQGRLAVSSFKSDGYMENDFLDRENTNNIDEVVARGKLAAQLSDATDLTFTYFYTDIDNGYDAFSLDNNRTTYSDNPGVDAQESHSFALDLNSKLNDSVSFEALLATSKADVEYSYDDDWAYGSYDPNTGNCITAAGPCLATQDGAWGYSQSDNYLRDYQRNSIDLRLLSGVNGRIFSDTTDWVVGIYGFTREEDLARSVIKTDTGENRADKRIISELESQSLSVYGELSTALSDHLQLTYGLRVERWKSDYQDNRIGSEDKEETLKGGKVTLEYMVSHEHLAYGSLARGYKAGGINTDPDLETVNRTFDTEFNNTIELGLKSSLLRDTLITRIAAFYVDRKNQQTKNSFVQDDNNAPSFSDYVGNTDNSENYGFELESDWNISQRINWQLSYGYLITELGKYTYESESYGTYEQQGRQQAHAPQYSAATALNLAVTDSVSFRIESEAKDEFYFSDSHNLKSEAYVLWHARIAYEQPEYSLALYGRNLTNRDYEVRGFGFSNDPRDGYVSFGYVQYGEPRLFGIEGQYSF</sequence>
<dbReference type="InterPro" id="IPR036942">
    <property type="entry name" value="Beta-barrel_TonB_sf"/>
</dbReference>
<dbReference type="InterPro" id="IPR039426">
    <property type="entry name" value="TonB-dep_rcpt-like"/>
</dbReference>
<evidence type="ECO:0000256" key="3">
    <source>
        <dbReference type="ARBA" id="ARBA00022452"/>
    </source>
</evidence>
<evidence type="ECO:0000313" key="16">
    <source>
        <dbReference type="EMBL" id="MFC3679250.1"/>
    </source>
</evidence>